<gene>
    <name evidence="15 17" type="primary">upp</name>
    <name evidence="17" type="ORF">COV55_00380</name>
</gene>
<evidence type="ECO:0000256" key="14">
    <source>
        <dbReference type="ARBA" id="ARBA00079807"/>
    </source>
</evidence>
<dbReference type="PANTHER" id="PTHR32315">
    <property type="entry name" value="ADENINE PHOSPHORIBOSYLTRANSFERASE"/>
    <property type="match status" value="1"/>
</dbReference>
<dbReference type="NCBIfam" id="NF001097">
    <property type="entry name" value="PRK00129.1"/>
    <property type="match status" value="1"/>
</dbReference>
<feature type="binding site" evidence="15">
    <location>
        <position position="192"/>
    </location>
    <ligand>
        <name>uracil</name>
        <dbReference type="ChEBI" id="CHEBI:17568"/>
    </ligand>
</feature>
<feature type="binding site" evidence="15">
    <location>
        <begin position="129"/>
        <end position="137"/>
    </location>
    <ligand>
        <name>5-phospho-alpha-D-ribose 1-diphosphate</name>
        <dbReference type="ChEBI" id="CHEBI:58017"/>
    </ligand>
</feature>
<feature type="domain" description="Phosphoribosyltransferase" evidence="16">
    <location>
        <begin position="5"/>
        <end position="206"/>
    </location>
</feature>
<accession>A0A2H0NEF1</accession>
<name>A0A2H0NEF1_9BACT</name>
<reference evidence="17 18" key="1">
    <citation type="submission" date="2017-09" db="EMBL/GenBank/DDBJ databases">
        <title>Depth-based differentiation of microbial function through sediment-hosted aquifers and enrichment of novel symbionts in the deep terrestrial subsurface.</title>
        <authorList>
            <person name="Probst A.J."/>
            <person name="Ladd B."/>
            <person name="Jarett J.K."/>
            <person name="Geller-Mcgrath D.E."/>
            <person name="Sieber C.M."/>
            <person name="Emerson J.B."/>
            <person name="Anantharaman K."/>
            <person name="Thomas B.C."/>
            <person name="Malmstrom R."/>
            <person name="Stieglmeier M."/>
            <person name="Klingl A."/>
            <person name="Woyke T."/>
            <person name="Ryan C.M."/>
            <person name="Banfield J.F."/>
        </authorList>
    </citation>
    <scope>NUCLEOTIDE SEQUENCE [LARGE SCALE GENOMIC DNA]</scope>
    <source>
        <strain evidence="17">CG11_big_fil_rev_8_21_14_0_20_36_20</strain>
    </source>
</reference>
<keyword evidence="8 15" id="KW-0460">Magnesium</keyword>
<evidence type="ECO:0000256" key="10">
    <source>
        <dbReference type="ARBA" id="ARBA00031082"/>
    </source>
</evidence>
<comment type="pathway">
    <text evidence="1 15">Pyrimidine metabolism; UMP biosynthesis via salvage pathway; UMP from uracil: step 1/1.</text>
</comment>
<evidence type="ECO:0000256" key="11">
    <source>
        <dbReference type="ARBA" id="ARBA00052919"/>
    </source>
</evidence>
<dbReference type="Pfam" id="PF14681">
    <property type="entry name" value="UPRTase"/>
    <property type="match status" value="1"/>
</dbReference>
<dbReference type="InterPro" id="IPR000836">
    <property type="entry name" value="PRTase_dom"/>
</dbReference>
<protein>
    <recommendedName>
        <fullName evidence="13 15">Uracil phosphoribosyltransferase</fullName>
        <ecNumber evidence="3 15">2.4.2.9</ecNumber>
    </recommendedName>
    <alternativeName>
        <fullName evidence="10 15">UMP pyrophosphorylase</fullName>
    </alternativeName>
    <alternativeName>
        <fullName evidence="14 15">UPRTase</fullName>
    </alternativeName>
</protein>
<dbReference type="GO" id="GO:0006223">
    <property type="term" value="P:uracil salvage"/>
    <property type="evidence" value="ECO:0007669"/>
    <property type="project" value="InterPro"/>
</dbReference>
<evidence type="ECO:0000259" key="16">
    <source>
        <dbReference type="Pfam" id="PF14681"/>
    </source>
</evidence>
<comment type="function">
    <text evidence="12 15">Catalyzes the conversion of uracil and 5-phospho-alpha-D-ribose 1-diphosphate (PRPP) to UMP and diphosphate.</text>
</comment>
<keyword evidence="4 15" id="KW-0021">Allosteric enzyme</keyword>
<dbReference type="PANTHER" id="PTHR32315:SF4">
    <property type="entry name" value="URACIL PHOSPHORIBOSYLTRANSFERASE, CHLOROPLASTIC"/>
    <property type="match status" value="1"/>
</dbReference>
<comment type="activity regulation">
    <text evidence="15">Allosterically activated by GTP.</text>
</comment>
<dbReference type="FunFam" id="3.40.50.2020:FF:000003">
    <property type="entry name" value="Uracil phosphoribosyltransferase"/>
    <property type="match status" value="1"/>
</dbReference>
<evidence type="ECO:0000256" key="12">
    <source>
        <dbReference type="ARBA" id="ARBA00056901"/>
    </source>
</evidence>
<dbReference type="SUPFAM" id="SSF53271">
    <property type="entry name" value="PRTase-like"/>
    <property type="match status" value="1"/>
</dbReference>
<evidence type="ECO:0000256" key="2">
    <source>
        <dbReference type="ARBA" id="ARBA00009516"/>
    </source>
</evidence>
<dbReference type="GO" id="GO:0005525">
    <property type="term" value="F:GTP binding"/>
    <property type="evidence" value="ECO:0007669"/>
    <property type="project" value="UniProtKB-KW"/>
</dbReference>
<keyword evidence="9 15" id="KW-0342">GTP-binding</keyword>
<evidence type="ECO:0000256" key="4">
    <source>
        <dbReference type="ARBA" id="ARBA00022533"/>
    </source>
</evidence>
<comment type="similarity">
    <text evidence="2 15">Belongs to the UPRTase family.</text>
</comment>
<dbReference type="InterPro" id="IPR005765">
    <property type="entry name" value="UPRT"/>
</dbReference>
<dbReference type="UniPathway" id="UPA00574">
    <property type="reaction ID" value="UER00636"/>
</dbReference>
<dbReference type="InterPro" id="IPR029057">
    <property type="entry name" value="PRTase-like"/>
</dbReference>
<dbReference type="NCBIfam" id="TIGR01091">
    <property type="entry name" value="upp"/>
    <property type="match status" value="1"/>
</dbReference>
<feature type="binding site" evidence="15">
    <location>
        <position position="198"/>
    </location>
    <ligand>
        <name>5-phospho-alpha-D-ribose 1-diphosphate</name>
        <dbReference type="ChEBI" id="CHEBI:58017"/>
    </ligand>
</feature>
<keyword evidence="7 15" id="KW-0547">Nucleotide-binding</keyword>
<evidence type="ECO:0000256" key="9">
    <source>
        <dbReference type="ARBA" id="ARBA00023134"/>
    </source>
</evidence>
<sequence>MIQIVKHALIRHKLGLLRQKNISTQDFRRLSNEIAILMMAEITKDLPTEDVKITCWSGDIKVEQVRGKKLTLVPIMRAGFGMLDGCLALVPNAKISIIGAHRDEQSFETVPYYAKLTPDIDQRLAIIIDPMLATGGTAVHAINVLKKAGCKNIKGLFIVSAPQGMQHMQRTHPDVDIFTAAIDDGLDTNAYILPGLGDAGDRILGTK</sequence>
<keyword evidence="6 15" id="KW-0808">Transferase</keyword>
<evidence type="ECO:0000256" key="15">
    <source>
        <dbReference type="HAMAP-Rule" id="MF_01218"/>
    </source>
</evidence>
<dbReference type="EMBL" id="PCWQ01000005">
    <property type="protein sequence ID" value="PIR07269.1"/>
    <property type="molecule type" value="Genomic_DNA"/>
</dbReference>
<dbReference type="GO" id="GO:0004845">
    <property type="term" value="F:uracil phosphoribosyltransferase activity"/>
    <property type="evidence" value="ECO:0007669"/>
    <property type="project" value="UniProtKB-UniRule"/>
</dbReference>
<comment type="cofactor">
    <cofactor evidence="15">
        <name>Mg(2+)</name>
        <dbReference type="ChEBI" id="CHEBI:18420"/>
    </cofactor>
    <text evidence="15">Binds 1 Mg(2+) ion per subunit. The magnesium is bound as Mg-PRPP.</text>
</comment>
<evidence type="ECO:0000256" key="7">
    <source>
        <dbReference type="ARBA" id="ARBA00022741"/>
    </source>
</evidence>
<evidence type="ECO:0000313" key="17">
    <source>
        <dbReference type="EMBL" id="PIR07269.1"/>
    </source>
</evidence>
<proteinExistence type="inferred from homology"/>
<dbReference type="GO" id="GO:0000287">
    <property type="term" value="F:magnesium ion binding"/>
    <property type="evidence" value="ECO:0007669"/>
    <property type="project" value="UniProtKB-UniRule"/>
</dbReference>
<evidence type="ECO:0000256" key="3">
    <source>
        <dbReference type="ARBA" id="ARBA00011894"/>
    </source>
</evidence>
<dbReference type="AlphaFoldDB" id="A0A2H0NEF1"/>
<dbReference type="GO" id="GO:0044206">
    <property type="term" value="P:UMP salvage"/>
    <property type="evidence" value="ECO:0007669"/>
    <property type="project" value="UniProtKB-UniRule"/>
</dbReference>
<dbReference type="Proteomes" id="UP000230564">
    <property type="component" value="Unassembled WGS sequence"/>
</dbReference>
<feature type="binding site" evidence="15">
    <location>
        <position position="102"/>
    </location>
    <ligand>
        <name>5-phospho-alpha-D-ribose 1-diphosphate</name>
        <dbReference type="ChEBI" id="CHEBI:58017"/>
    </ligand>
</feature>
<comment type="catalytic activity">
    <reaction evidence="11 15">
        <text>UMP + diphosphate = 5-phospho-alpha-D-ribose 1-diphosphate + uracil</text>
        <dbReference type="Rhea" id="RHEA:13017"/>
        <dbReference type="ChEBI" id="CHEBI:17568"/>
        <dbReference type="ChEBI" id="CHEBI:33019"/>
        <dbReference type="ChEBI" id="CHEBI:57865"/>
        <dbReference type="ChEBI" id="CHEBI:58017"/>
        <dbReference type="EC" id="2.4.2.9"/>
    </reaction>
</comment>
<dbReference type="HAMAP" id="MF_01218_B">
    <property type="entry name" value="Upp_B"/>
    <property type="match status" value="1"/>
</dbReference>
<dbReference type="InterPro" id="IPR050054">
    <property type="entry name" value="UPRTase/APRTase"/>
</dbReference>
<keyword evidence="5 15" id="KW-0328">Glycosyltransferase</keyword>
<dbReference type="EC" id="2.4.2.9" evidence="3 15"/>
<evidence type="ECO:0000256" key="5">
    <source>
        <dbReference type="ARBA" id="ARBA00022676"/>
    </source>
</evidence>
<feature type="binding site" evidence="15">
    <location>
        <position position="77"/>
    </location>
    <ligand>
        <name>5-phospho-alpha-D-ribose 1-diphosphate</name>
        <dbReference type="ChEBI" id="CHEBI:58017"/>
    </ligand>
</feature>
<evidence type="ECO:0000256" key="13">
    <source>
        <dbReference type="ARBA" id="ARBA00072146"/>
    </source>
</evidence>
<dbReference type="CDD" id="cd06223">
    <property type="entry name" value="PRTases_typeI"/>
    <property type="match status" value="1"/>
</dbReference>
<dbReference type="GO" id="GO:0005737">
    <property type="term" value="C:cytoplasm"/>
    <property type="evidence" value="ECO:0007669"/>
    <property type="project" value="UniProtKB-ARBA"/>
</dbReference>
<dbReference type="InterPro" id="IPR034332">
    <property type="entry name" value="Upp_B"/>
</dbReference>
<evidence type="ECO:0000256" key="1">
    <source>
        <dbReference type="ARBA" id="ARBA00005180"/>
    </source>
</evidence>
<feature type="binding site" evidence="15">
    <location>
        <begin position="197"/>
        <end position="199"/>
    </location>
    <ligand>
        <name>uracil</name>
        <dbReference type="ChEBI" id="CHEBI:17568"/>
    </ligand>
</feature>
<evidence type="ECO:0000256" key="6">
    <source>
        <dbReference type="ARBA" id="ARBA00022679"/>
    </source>
</evidence>
<evidence type="ECO:0000256" key="8">
    <source>
        <dbReference type="ARBA" id="ARBA00022842"/>
    </source>
</evidence>
<evidence type="ECO:0000313" key="18">
    <source>
        <dbReference type="Proteomes" id="UP000230564"/>
    </source>
</evidence>
<comment type="caution">
    <text evidence="17">The sequence shown here is derived from an EMBL/GenBank/DDBJ whole genome shotgun (WGS) entry which is preliminary data.</text>
</comment>
<organism evidence="17 18">
    <name type="scientific">Candidatus Komeilibacteria bacterium CG11_big_fil_rev_8_21_14_0_20_36_20</name>
    <dbReference type="NCBI Taxonomy" id="1974477"/>
    <lineage>
        <taxon>Bacteria</taxon>
        <taxon>Candidatus Komeiliibacteriota</taxon>
    </lineage>
</organism>
<dbReference type="Gene3D" id="3.40.50.2020">
    <property type="match status" value="1"/>
</dbReference>